<feature type="region of interest" description="Disordered" evidence="1">
    <location>
        <begin position="989"/>
        <end position="1048"/>
    </location>
</feature>
<feature type="compositionally biased region" description="Polar residues" evidence="1">
    <location>
        <begin position="149"/>
        <end position="164"/>
    </location>
</feature>
<dbReference type="Proteomes" id="UP001214201">
    <property type="component" value="Chromosome"/>
</dbReference>
<name>A0ABY7YI71_9XANT</name>
<evidence type="ECO:0000313" key="3">
    <source>
        <dbReference type="Proteomes" id="UP001214201"/>
    </source>
</evidence>
<feature type="region of interest" description="Disordered" evidence="1">
    <location>
        <begin position="149"/>
        <end position="171"/>
    </location>
</feature>
<organism evidence="2 3">
    <name type="scientific">Xanthomonas cucurbitae</name>
    <dbReference type="NCBI Taxonomy" id="56453"/>
    <lineage>
        <taxon>Bacteria</taxon>
        <taxon>Pseudomonadati</taxon>
        <taxon>Pseudomonadota</taxon>
        <taxon>Gammaproteobacteria</taxon>
        <taxon>Lysobacterales</taxon>
        <taxon>Lysobacteraceae</taxon>
        <taxon>Xanthomonas</taxon>
    </lineage>
</organism>
<feature type="compositionally biased region" description="Low complexity" evidence="1">
    <location>
        <begin position="719"/>
        <end position="728"/>
    </location>
</feature>
<sequence>MKRVAAEVRDLQDTLKIALDNGDLYATRPDSLTKKETKAQNNKIFSEYDQYRIDHSQQLKILRATNDIESEWLAIIRSEQRIAAVILAKQRTSTNLVAVPGDPDPVAREIAGREELRMAIAHAQEAGRVTLSESNAALIRQVLDDTPPSMSGATRSMLHSSASAPSHPYTPLSQRGFIDPELLAGELSAGQALRTAGLLATAADAVASGQRATQLLGQDNPLAAQSELAHFAGRNVGGWAGGSAAAYALGSSGAGPMVLIAADDYFMSVAGEKAAALLDNRAIYRQTDGDGTKWAFNGTAWAREGKADTTADGVDNPTATPIVASFAKARELNYQATNVAAALALKDAPDPVDPYRQPANATDRPSLSPADWKRDPADGQWHRLVKTAVSGANDRGSYVQETALPPRAAELDAQAQTVIARNIANSPGAIAARYELAYHRSGWAAEGLPMSPAVQQALPDPDALTASNGQRYYRDIEGRWTSPGTSPDANRVLELETTRAMLQQALAEQAQSIAAIQQTPPSPQDVQREQTLYRYRMIGTELQPHWREAIELAIQRTRETAGLTGDGALQLQRGPGETFGADSPVAHLQRGPDGVDRIVAVTHTEEIRQALRDVQARQAPLSRGSIPESLADPRLATSTADGASDGASSGGAGTSSPQLMLDVQARMQAASIAQERQERVQQEHLAQQHHHAQQQAQDVTQREQQLSQAQHARERAHDQQTTQSRQPQQPEPPHDRHVASREQAQHQAQETRDSSASPLPVANTLQHPAQRSAHDAAAHPTEPAQALGEPRLAADLAHQQALARLAHEGDAHGVAQPAARAAATRVAAVPSSASDDAQRQAAQPLHSHQIDARQPQVPLSTSQARPADLAAEPEQVRQPLHSLSPAVPIAARHGDAPAWQTAGPDTPDAAATMSRPGLPIAERAIAAGDSEIVAPQASGLAQAGPSDPPAAAASKDPNTAWDELYDSLRALRLQGERDLERNTRVADERRARIGRGEQPFTALELHGEDDPDSPPARVDARYPRQPMPHHAAGAHATDQQGDRPALQRTTITGDPDVDDLVYALDSKNDVAIAHALKRVANSAQGNAFAQEGHAHLDAKAQQEAQEHVAAHQALGMDVAPEVQTSRGPVMVLTLPQFAHGPTLPYGPQGDGGGGSGDGGGGGGG</sequence>
<evidence type="ECO:0000313" key="2">
    <source>
        <dbReference type="EMBL" id="WDM73598.1"/>
    </source>
</evidence>
<feature type="compositionally biased region" description="Low complexity" evidence="1">
    <location>
        <begin position="693"/>
        <end position="705"/>
    </location>
</feature>
<dbReference type="RefSeq" id="WP_159407953.1">
    <property type="nucleotide sequence ID" value="NZ_CP033326.1"/>
</dbReference>
<feature type="region of interest" description="Disordered" evidence="1">
    <location>
        <begin position="825"/>
        <end position="879"/>
    </location>
</feature>
<protein>
    <recommendedName>
        <fullName evidence="4">Peptidoglycan-binding protein</fullName>
    </recommendedName>
</protein>
<feature type="region of interest" description="Disordered" evidence="1">
    <location>
        <begin position="669"/>
        <end position="761"/>
    </location>
</feature>
<feature type="compositionally biased region" description="Gly residues" evidence="1">
    <location>
        <begin position="1148"/>
        <end position="1164"/>
    </location>
</feature>
<accession>A0ABY7YI71</accession>
<feature type="compositionally biased region" description="Low complexity" evidence="1">
    <location>
        <begin position="636"/>
        <end position="647"/>
    </location>
</feature>
<feature type="compositionally biased region" description="Low complexity" evidence="1">
    <location>
        <begin position="941"/>
        <end position="957"/>
    </location>
</feature>
<evidence type="ECO:0008006" key="4">
    <source>
        <dbReference type="Google" id="ProtNLM"/>
    </source>
</evidence>
<feature type="compositionally biased region" description="Low complexity" evidence="1">
    <location>
        <begin position="825"/>
        <end position="843"/>
    </location>
</feature>
<evidence type="ECO:0000256" key="1">
    <source>
        <dbReference type="SAM" id="MobiDB-lite"/>
    </source>
</evidence>
<feature type="region of interest" description="Disordered" evidence="1">
    <location>
        <begin position="612"/>
        <end position="657"/>
    </location>
</feature>
<dbReference type="EMBL" id="CP082214">
    <property type="protein sequence ID" value="WDM73598.1"/>
    <property type="molecule type" value="Genomic_DNA"/>
</dbReference>
<feature type="region of interest" description="Disordered" evidence="1">
    <location>
        <begin position="939"/>
        <end position="958"/>
    </location>
</feature>
<feature type="compositionally biased region" description="Basic and acidic residues" evidence="1">
    <location>
        <begin position="732"/>
        <end position="753"/>
    </location>
</feature>
<gene>
    <name evidence="2" type="ORF">K6978_08600</name>
</gene>
<feature type="region of interest" description="Disordered" evidence="1">
    <location>
        <begin position="351"/>
        <end position="377"/>
    </location>
</feature>
<feature type="region of interest" description="Disordered" evidence="1">
    <location>
        <begin position="1137"/>
        <end position="1164"/>
    </location>
</feature>
<keyword evidence="3" id="KW-1185">Reference proteome</keyword>
<reference evidence="2 3" key="1">
    <citation type="submission" date="2021-08" db="EMBL/GenBank/DDBJ databases">
        <title>Genome sequences of Xanthomonas cucurbitae isolates from 5 Midwestern US states.</title>
        <authorList>
            <person name="Hind S.R."/>
        </authorList>
    </citation>
    <scope>NUCLEOTIDE SEQUENCE [LARGE SCALE GENOMIC DNA]</scope>
    <source>
        <strain evidence="2 3">OH_261</strain>
    </source>
</reference>
<proteinExistence type="predicted"/>